<name>A0AA37VAF1_9BACT</name>
<dbReference type="RefSeq" id="WP_284349833.1">
    <property type="nucleotide sequence ID" value="NZ_BRXS01000003.1"/>
</dbReference>
<dbReference type="GO" id="GO:0008236">
    <property type="term" value="F:serine-type peptidase activity"/>
    <property type="evidence" value="ECO:0007669"/>
    <property type="project" value="InterPro"/>
</dbReference>
<feature type="domain" description="Tail specific protease" evidence="2">
    <location>
        <begin position="147"/>
        <end position="326"/>
    </location>
</feature>
<protein>
    <submittedName>
        <fullName evidence="3">Peptidase S41</fullName>
    </submittedName>
</protein>
<gene>
    <name evidence="3" type="ORF">rosag_18910</name>
</gene>
<dbReference type="GO" id="GO:0006508">
    <property type="term" value="P:proteolysis"/>
    <property type="evidence" value="ECO:0007669"/>
    <property type="project" value="InterPro"/>
</dbReference>
<sequence length="423" mass="44618">MPQPTSPRRPWSRHSRTTRAVGAAAVLLVAAAACEGADPLDPIGGGGPSPTVAMSAAAATYLKNALDFTQEVFLYRSRINWTQLRAAATDSAKGAQTTAQTYPGIRTAVRLLNDRHSAFWEPAVAPGRVDAPPTNPLYQTAGATKGKLAYLYISPFTGKNPVGRADSILTTVRQLDQAGPCGWILDVRNNLGGYWAAMIAGINPILGDGRFLGIEDADKNRVYFTTSGASVSIVQDAPYDSLEVLRASSSYRLRKPGSPVAILQGDLTSSAGEMIVLAFKGPGKPPSRSFGDWTGGYTTGPYGVYLPPDSAFLNITATVMFDRNQKVYGDSIAPEQAVVGPNQVNVPGSDDPVMAAATAWLMARPECANAADQPALARIPSATPTGRPGFARSAPRLDELQAGQRLPVSPIFGGSRRLAPATH</sequence>
<proteinExistence type="predicted"/>
<keyword evidence="4" id="KW-1185">Reference proteome</keyword>
<comment type="caution">
    <text evidence="3">The sequence shown here is derived from an EMBL/GenBank/DDBJ whole genome shotgun (WGS) entry which is preliminary data.</text>
</comment>
<accession>A0AA37VAF1</accession>
<dbReference type="AlphaFoldDB" id="A0AA37VAF1"/>
<dbReference type="EMBL" id="BRXS01000003">
    <property type="protein sequence ID" value="GLC25378.1"/>
    <property type="molecule type" value="Genomic_DNA"/>
</dbReference>
<reference evidence="3" key="1">
    <citation type="submission" date="2022-08" db="EMBL/GenBank/DDBJ databases">
        <title>Draft genome sequencing of Roseisolibacter agri AW1220.</title>
        <authorList>
            <person name="Tobiishi Y."/>
            <person name="Tonouchi A."/>
        </authorList>
    </citation>
    <scope>NUCLEOTIDE SEQUENCE</scope>
    <source>
        <strain evidence="3">AW1220</strain>
    </source>
</reference>
<dbReference type="Gene3D" id="3.90.226.10">
    <property type="entry name" value="2-enoyl-CoA Hydratase, Chain A, domain 1"/>
    <property type="match status" value="1"/>
</dbReference>
<evidence type="ECO:0000313" key="3">
    <source>
        <dbReference type="EMBL" id="GLC25378.1"/>
    </source>
</evidence>
<feature type="region of interest" description="Disordered" evidence="1">
    <location>
        <begin position="402"/>
        <end position="423"/>
    </location>
</feature>
<evidence type="ECO:0000313" key="4">
    <source>
        <dbReference type="Proteomes" id="UP001161325"/>
    </source>
</evidence>
<evidence type="ECO:0000259" key="2">
    <source>
        <dbReference type="Pfam" id="PF03572"/>
    </source>
</evidence>
<organism evidence="3 4">
    <name type="scientific">Roseisolibacter agri</name>
    <dbReference type="NCBI Taxonomy" id="2014610"/>
    <lineage>
        <taxon>Bacteria</taxon>
        <taxon>Pseudomonadati</taxon>
        <taxon>Gemmatimonadota</taxon>
        <taxon>Gemmatimonadia</taxon>
        <taxon>Gemmatimonadales</taxon>
        <taxon>Gemmatimonadaceae</taxon>
        <taxon>Roseisolibacter</taxon>
    </lineage>
</organism>
<dbReference type="InterPro" id="IPR005151">
    <property type="entry name" value="Tail-specific_protease"/>
</dbReference>
<dbReference type="SUPFAM" id="SSF52096">
    <property type="entry name" value="ClpP/crotonase"/>
    <property type="match status" value="1"/>
</dbReference>
<dbReference type="Pfam" id="PF03572">
    <property type="entry name" value="Peptidase_S41"/>
    <property type="match status" value="1"/>
</dbReference>
<evidence type="ECO:0000256" key="1">
    <source>
        <dbReference type="SAM" id="MobiDB-lite"/>
    </source>
</evidence>
<dbReference type="Proteomes" id="UP001161325">
    <property type="component" value="Unassembled WGS sequence"/>
</dbReference>
<dbReference type="InterPro" id="IPR029045">
    <property type="entry name" value="ClpP/crotonase-like_dom_sf"/>
</dbReference>